<evidence type="ECO:0000256" key="1">
    <source>
        <dbReference type="ARBA" id="ARBA00004123"/>
    </source>
</evidence>
<feature type="compositionally biased region" description="Low complexity" evidence="5">
    <location>
        <begin position="80"/>
        <end position="90"/>
    </location>
</feature>
<feature type="compositionally biased region" description="Low complexity" evidence="5">
    <location>
        <begin position="121"/>
        <end position="130"/>
    </location>
</feature>
<evidence type="ECO:0000256" key="3">
    <source>
        <dbReference type="ARBA" id="ARBA00022664"/>
    </source>
</evidence>
<feature type="region of interest" description="Disordered" evidence="5">
    <location>
        <begin position="1385"/>
        <end position="1430"/>
    </location>
</feature>
<comment type="subcellular location">
    <subcellularLocation>
        <location evidence="1">Nucleus</location>
    </subcellularLocation>
</comment>
<feature type="compositionally biased region" description="Acidic residues" evidence="5">
    <location>
        <begin position="255"/>
        <end position="265"/>
    </location>
</feature>
<evidence type="ECO:0000313" key="7">
    <source>
        <dbReference type="EMBL" id="PON92307.1"/>
    </source>
</evidence>
<reference evidence="8" key="1">
    <citation type="submission" date="2016-06" db="EMBL/GenBank/DDBJ databases">
        <title>Parallel loss of symbiosis genes in relatives of nitrogen-fixing non-legume Parasponia.</title>
        <authorList>
            <person name="Van Velzen R."/>
            <person name="Holmer R."/>
            <person name="Bu F."/>
            <person name="Rutten L."/>
            <person name="Van Zeijl A."/>
            <person name="Liu W."/>
            <person name="Santuari L."/>
            <person name="Cao Q."/>
            <person name="Sharma T."/>
            <person name="Shen D."/>
            <person name="Roswanjaya Y."/>
            <person name="Wardhani T."/>
            <person name="Kalhor M.S."/>
            <person name="Jansen J."/>
            <person name="Van den Hoogen J."/>
            <person name="Gungor B."/>
            <person name="Hartog M."/>
            <person name="Hontelez J."/>
            <person name="Verver J."/>
            <person name="Yang W.-C."/>
            <person name="Schijlen E."/>
            <person name="Repin R."/>
            <person name="Schilthuizen M."/>
            <person name="Schranz E."/>
            <person name="Heidstra R."/>
            <person name="Miyata K."/>
            <person name="Fedorova E."/>
            <person name="Kohlen W."/>
            <person name="Bisseling T."/>
            <person name="Smit S."/>
            <person name="Geurts R."/>
        </authorList>
    </citation>
    <scope>NUCLEOTIDE SEQUENCE [LARGE SCALE GENOMIC DNA]</scope>
    <source>
        <strain evidence="8">cv. RG33-2</strain>
    </source>
</reference>
<comment type="similarity">
    <text evidence="2">Belongs to the FIP1 family.</text>
</comment>
<feature type="region of interest" description="Disordered" evidence="5">
    <location>
        <begin position="164"/>
        <end position="266"/>
    </location>
</feature>
<feature type="compositionally biased region" description="Basic and acidic residues" evidence="5">
    <location>
        <begin position="577"/>
        <end position="586"/>
    </location>
</feature>
<dbReference type="OrthoDB" id="1917198at2759"/>
<dbReference type="Proteomes" id="UP000237000">
    <property type="component" value="Unassembled WGS sequence"/>
</dbReference>
<gene>
    <name evidence="7" type="ORF">TorRG33x02_119360</name>
</gene>
<feature type="compositionally biased region" description="Polar residues" evidence="5">
    <location>
        <begin position="63"/>
        <end position="72"/>
    </location>
</feature>
<dbReference type="GO" id="GO:0003723">
    <property type="term" value="F:RNA binding"/>
    <property type="evidence" value="ECO:0007669"/>
    <property type="project" value="TreeGrafter"/>
</dbReference>
<proteinExistence type="inferred from homology"/>
<feature type="compositionally biased region" description="Basic and acidic residues" evidence="5">
    <location>
        <begin position="609"/>
        <end position="619"/>
    </location>
</feature>
<dbReference type="InParanoid" id="A0A2P5F3D4"/>
<feature type="compositionally biased region" description="Polar residues" evidence="5">
    <location>
        <begin position="1464"/>
        <end position="1475"/>
    </location>
</feature>
<feature type="domain" description="Pre-mRNA polyadenylation factor Fip1" evidence="6">
    <location>
        <begin position="418"/>
        <end position="460"/>
    </location>
</feature>
<feature type="compositionally biased region" description="Basic and acidic residues" evidence="5">
    <location>
        <begin position="1450"/>
        <end position="1462"/>
    </location>
</feature>
<feature type="compositionally biased region" description="Basic and acidic residues" evidence="5">
    <location>
        <begin position="1164"/>
        <end position="1189"/>
    </location>
</feature>
<evidence type="ECO:0000256" key="2">
    <source>
        <dbReference type="ARBA" id="ARBA00007459"/>
    </source>
</evidence>
<keyword evidence="3" id="KW-0507">mRNA processing</keyword>
<feature type="compositionally biased region" description="Basic and acidic residues" evidence="5">
    <location>
        <begin position="885"/>
        <end position="1047"/>
    </location>
</feature>
<protein>
    <submittedName>
        <fullName evidence="7">Pre-mRNA polyadenylation factor Fip</fullName>
    </submittedName>
</protein>
<evidence type="ECO:0000256" key="5">
    <source>
        <dbReference type="SAM" id="MobiDB-lite"/>
    </source>
</evidence>
<organism evidence="7 8">
    <name type="scientific">Trema orientale</name>
    <name type="common">Charcoal tree</name>
    <name type="synonym">Celtis orientalis</name>
    <dbReference type="NCBI Taxonomy" id="63057"/>
    <lineage>
        <taxon>Eukaryota</taxon>
        <taxon>Viridiplantae</taxon>
        <taxon>Streptophyta</taxon>
        <taxon>Embryophyta</taxon>
        <taxon>Tracheophyta</taxon>
        <taxon>Spermatophyta</taxon>
        <taxon>Magnoliopsida</taxon>
        <taxon>eudicotyledons</taxon>
        <taxon>Gunneridae</taxon>
        <taxon>Pentapetalae</taxon>
        <taxon>rosids</taxon>
        <taxon>fabids</taxon>
        <taxon>Rosales</taxon>
        <taxon>Cannabaceae</taxon>
        <taxon>Trema</taxon>
    </lineage>
</organism>
<dbReference type="FunCoup" id="A0A2P5F3D4">
    <property type="interactions" value="952"/>
</dbReference>
<evidence type="ECO:0000259" key="6">
    <source>
        <dbReference type="Pfam" id="PF05182"/>
    </source>
</evidence>
<name>A0A2P5F3D4_TREOI</name>
<dbReference type="InterPro" id="IPR044976">
    <property type="entry name" value="FIPS5/FIPS3-like"/>
</dbReference>
<feature type="region of interest" description="Disordered" evidence="5">
    <location>
        <begin position="509"/>
        <end position="530"/>
    </location>
</feature>
<feature type="compositionally biased region" description="Basic and acidic residues" evidence="5">
    <location>
        <begin position="837"/>
        <end position="877"/>
    </location>
</feature>
<keyword evidence="8" id="KW-1185">Reference proteome</keyword>
<accession>A0A2P5F3D4</accession>
<dbReference type="PANTHER" id="PTHR36884:SF1">
    <property type="entry name" value="FIP1[V]-LIKE PROTEIN"/>
    <property type="match status" value="1"/>
</dbReference>
<sequence length="1492" mass="165976">MEDDDEFGDLYTDVLRPFASSSSSSSAPQLHQTSAAPPLPQSLRRPIDLNLHNDDDDAMPRAPSSNPVTTAETLAPGPTPDAAAAAGSAAKNPITPGEVVARPRVLLSGDVKLRDGVVKDSNSNSNSNSNLSYGVGSGNDGARGQDQNLMDKDVTFDIEEGNLGIEDVGSEPVIPGLESSVPIRGSTGDVENVEASRGNGSMGGDGVDEDDDDGSGGGGGAGDDWDSDSEDDLQIVLNDNNHGPLAMERGGMAGGDDDDDEDEDGLVIVADGDPNQAMEEQDWGEDSAQVADGERKDIGEAGKAGAGIVVPPKIGYSSHGYHPFHSQFKYVRPGAAPMPGATTSAPGVPGQVRPLVNVGPVPGRGRGDWRPMGLKNATPMQKNFHSGFGVPAWGSNTAGRGFGGGLEFTLPSHKTIFDVDVDSFEEKPWKYPSVDTSDFFNFGFNEDSWKDYCKQLEQLRLESTMQSKIRVYESGRAEQEYDPDLPPELAAAAGIHDVPSDNANPVKSEVGQGDITKGSARVRPPLPTGRAIQVEGGYGERLPSIDTRPARIRDADAIIEDSLDDDASARDGVPSRPDNDTPKEDFEGGVAEEDTTPMDPEYIDSFPHTYEDRKREPVEQRMPFPNSGCDDIPDRGGGLTFPPEPPVRIAGSSAPTQECPDGDSSAGYEERQIQGRARDRSPHMAVGGSARDKKYLNNEPEESVESMDSKHSRLSSSPATVRDDAHESSFEHRYGDDQDELVLADGSSGMEKDETTTNIKAVSDTLEDGATKKQKISSRVEQPFVQEPDDGEDSKAARSSDNSRARSGSSRDYQKRRDGVEEEVVQGHSTRVGSVKRHFDEKEQGVHRRNRDGRPELERNRMVVKGREEAYPYREFDPSPVHLHMRGDGFDRRKERDNPDVAWQRRDDDSYRGRIRTEETRKRERGDEMASRHRSKVRESDRSDKDELIHSRKQMDNGSHRVYYEKDVGPRHRERDDNVKGRYEHMDDYHGKRKKEEEHLRKDHVDKEEILHGHRENTNRRKRERDDVLDQRKRDGQQRLRDNLDDHHSVRHKDEVWLQRERGERQREREEWQRLKQSHEENIPKRDRDEGRSVPRGGRGSEDKGWVGHPKVKDDSKGSDKDYQYKETMRHSEPSKRREKTEDESPYHGGREDTYARGNQISNGDRKSRQERPSIRNDRSINASDDLRVHDKKHKENARRNKESDGGDNNIVASSRRSQEEPGSQSNETGLMPLASRVSSLKSSTTIMNLIFQCDISIAHTYIAAGNVTLPSHRHAMIGMAVDECSSGHGVVYSLCGRGLIKKMIPGLKASTEQGFGDHNIPLQHHSSRKQKEDASDDDEQQDSRRGRSKLERWTSHKERDFSIKSKSSSTLKFKETDKNNIGSLEGVKLSDEPSKPAETVDIQHSLAEEKEAADPEVKDADTKPLDDRHLDTVERLKKRSERFKLPMPSEKDALTIKKMESEVPTSVKSGTQGDSEIKQERPARKRRWISS</sequence>
<dbReference type="STRING" id="63057.A0A2P5F3D4"/>
<feature type="compositionally biased region" description="Acidic residues" evidence="5">
    <location>
        <begin position="223"/>
        <end position="233"/>
    </location>
</feature>
<feature type="region of interest" description="Disordered" evidence="5">
    <location>
        <begin position="1445"/>
        <end position="1492"/>
    </location>
</feature>
<dbReference type="InterPro" id="IPR007854">
    <property type="entry name" value="Fip1_dom"/>
</dbReference>
<dbReference type="PANTHER" id="PTHR36884">
    <property type="entry name" value="FIP1[III]-LIKE PROTEIN"/>
    <property type="match status" value="1"/>
</dbReference>
<feature type="compositionally biased region" description="Basic and acidic residues" evidence="5">
    <location>
        <begin position="721"/>
        <end position="736"/>
    </location>
</feature>
<feature type="region of interest" description="Disordered" evidence="5">
    <location>
        <begin position="1313"/>
        <end position="1372"/>
    </location>
</feature>
<dbReference type="Pfam" id="PF05182">
    <property type="entry name" value="Fip1"/>
    <property type="match status" value="1"/>
</dbReference>
<feature type="compositionally biased region" description="Basic and acidic residues" evidence="5">
    <location>
        <begin position="1342"/>
        <end position="1364"/>
    </location>
</feature>
<feature type="compositionally biased region" description="Basic and acidic residues" evidence="5">
    <location>
        <begin position="793"/>
        <end position="804"/>
    </location>
</feature>
<feature type="region of interest" description="Disordered" evidence="5">
    <location>
        <begin position="560"/>
        <end position="1047"/>
    </location>
</feature>
<evidence type="ECO:0000313" key="8">
    <source>
        <dbReference type="Proteomes" id="UP000237000"/>
    </source>
</evidence>
<comment type="caution">
    <text evidence="7">The sequence shown here is derived from an EMBL/GenBank/DDBJ whole genome shotgun (WGS) entry which is preliminary data.</text>
</comment>
<feature type="region of interest" description="Disordered" evidence="5">
    <location>
        <begin position="1060"/>
        <end position="1232"/>
    </location>
</feature>
<feature type="compositionally biased region" description="Polar residues" evidence="5">
    <location>
        <begin position="1211"/>
        <end position="1229"/>
    </location>
</feature>
<keyword evidence="4" id="KW-0539">Nucleus</keyword>
<feature type="compositionally biased region" description="Basic and acidic residues" evidence="5">
    <location>
        <begin position="668"/>
        <end position="682"/>
    </location>
</feature>
<feature type="compositionally biased region" description="Basic and acidic residues" evidence="5">
    <location>
        <begin position="1407"/>
        <end position="1430"/>
    </location>
</feature>
<dbReference type="GO" id="GO:0016607">
    <property type="term" value="C:nuclear speck"/>
    <property type="evidence" value="ECO:0007669"/>
    <property type="project" value="TreeGrafter"/>
</dbReference>
<dbReference type="GO" id="GO:0006397">
    <property type="term" value="P:mRNA processing"/>
    <property type="evidence" value="ECO:0007669"/>
    <property type="project" value="UniProtKB-KW"/>
</dbReference>
<feature type="region of interest" description="Disordered" evidence="5">
    <location>
        <begin position="18"/>
        <end position="149"/>
    </location>
</feature>
<dbReference type="EMBL" id="JXTC01000067">
    <property type="protein sequence ID" value="PON92307.1"/>
    <property type="molecule type" value="Genomic_DNA"/>
</dbReference>
<feature type="compositionally biased region" description="Basic and acidic residues" evidence="5">
    <location>
        <begin position="1060"/>
        <end position="1155"/>
    </location>
</feature>
<evidence type="ECO:0000256" key="4">
    <source>
        <dbReference type="ARBA" id="ARBA00023242"/>
    </source>
</evidence>